<reference evidence="1 2" key="1">
    <citation type="submission" date="2019-01" db="EMBL/GenBank/DDBJ databases">
        <title>Sequencing of cultivated peanut Arachis hypogaea provides insights into genome evolution and oil improvement.</title>
        <authorList>
            <person name="Chen X."/>
        </authorList>
    </citation>
    <scope>NUCLEOTIDE SEQUENCE [LARGE SCALE GENOMIC DNA]</scope>
    <source>
        <strain evidence="2">cv. Fuhuasheng</strain>
        <tissue evidence="1">Leaves</tissue>
    </source>
</reference>
<evidence type="ECO:0000313" key="1">
    <source>
        <dbReference type="EMBL" id="RYR15619.1"/>
    </source>
</evidence>
<gene>
    <name evidence="1" type="ORF">Ahy_B04g072481</name>
</gene>
<organism evidence="1 2">
    <name type="scientific">Arachis hypogaea</name>
    <name type="common">Peanut</name>
    <dbReference type="NCBI Taxonomy" id="3818"/>
    <lineage>
        <taxon>Eukaryota</taxon>
        <taxon>Viridiplantae</taxon>
        <taxon>Streptophyta</taxon>
        <taxon>Embryophyta</taxon>
        <taxon>Tracheophyta</taxon>
        <taxon>Spermatophyta</taxon>
        <taxon>Magnoliopsida</taxon>
        <taxon>eudicotyledons</taxon>
        <taxon>Gunneridae</taxon>
        <taxon>Pentapetalae</taxon>
        <taxon>rosids</taxon>
        <taxon>fabids</taxon>
        <taxon>Fabales</taxon>
        <taxon>Fabaceae</taxon>
        <taxon>Papilionoideae</taxon>
        <taxon>50 kb inversion clade</taxon>
        <taxon>dalbergioids sensu lato</taxon>
        <taxon>Dalbergieae</taxon>
        <taxon>Pterocarpus clade</taxon>
        <taxon>Arachis</taxon>
    </lineage>
</organism>
<comment type="caution">
    <text evidence="1">The sequence shown here is derived from an EMBL/GenBank/DDBJ whole genome shotgun (WGS) entry which is preliminary data.</text>
</comment>
<keyword evidence="2" id="KW-1185">Reference proteome</keyword>
<proteinExistence type="predicted"/>
<protein>
    <submittedName>
        <fullName evidence="1">Uncharacterized protein</fullName>
    </submittedName>
</protein>
<accession>A0A444ZN31</accession>
<dbReference type="AlphaFoldDB" id="A0A444ZN31"/>
<sequence>MMQDIREGCDHLTIWFLPDIKKELDVHFSTDEGFKYRHLTNRTNKALPRSSKYIETFKYRHMLKANMERFADERSTTHYRLEVVTQQSQPSGDNPGFGASVVDLNRIWRETASELYKNHIYGLGLFFASSLHTSTLAASSISASAISPSNPEEVVNLRGGGAEAYTRASPTSSIG</sequence>
<dbReference type="EMBL" id="SDMP01000014">
    <property type="protein sequence ID" value="RYR15619.1"/>
    <property type="molecule type" value="Genomic_DNA"/>
</dbReference>
<evidence type="ECO:0000313" key="2">
    <source>
        <dbReference type="Proteomes" id="UP000289738"/>
    </source>
</evidence>
<dbReference type="Proteomes" id="UP000289738">
    <property type="component" value="Chromosome B04"/>
</dbReference>
<name>A0A444ZN31_ARAHY</name>